<keyword evidence="1" id="KW-1133">Transmembrane helix</keyword>
<dbReference type="PANTHER" id="PTHR23028:SF53">
    <property type="entry name" value="ACYL_TRANSF_3 DOMAIN-CONTAINING PROTEIN"/>
    <property type="match status" value="1"/>
</dbReference>
<feature type="transmembrane region" description="Helical" evidence="1">
    <location>
        <begin position="259"/>
        <end position="282"/>
    </location>
</feature>
<accession>A0A918R8C4</accession>
<dbReference type="Proteomes" id="UP000634139">
    <property type="component" value="Unassembled WGS sequence"/>
</dbReference>
<dbReference type="GO" id="GO:0016747">
    <property type="term" value="F:acyltransferase activity, transferring groups other than amino-acyl groups"/>
    <property type="evidence" value="ECO:0007669"/>
    <property type="project" value="InterPro"/>
</dbReference>
<feature type="domain" description="Acyltransferase 3" evidence="2">
    <location>
        <begin position="12"/>
        <end position="337"/>
    </location>
</feature>
<dbReference type="InterPro" id="IPR002656">
    <property type="entry name" value="Acyl_transf_3_dom"/>
</dbReference>
<dbReference type="Pfam" id="PF01757">
    <property type="entry name" value="Acyl_transf_3"/>
    <property type="match status" value="1"/>
</dbReference>
<keyword evidence="1" id="KW-0472">Membrane</keyword>
<feature type="transmembrane region" description="Helical" evidence="1">
    <location>
        <begin position="173"/>
        <end position="194"/>
    </location>
</feature>
<feature type="transmembrane region" description="Helical" evidence="1">
    <location>
        <begin position="49"/>
        <end position="67"/>
    </location>
</feature>
<keyword evidence="1" id="KW-0812">Transmembrane</keyword>
<keyword evidence="3" id="KW-0012">Acyltransferase</keyword>
<dbReference type="GO" id="GO:0016020">
    <property type="term" value="C:membrane"/>
    <property type="evidence" value="ECO:0007669"/>
    <property type="project" value="TreeGrafter"/>
</dbReference>
<feature type="transmembrane region" description="Helical" evidence="1">
    <location>
        <begin position="323"/>
        <end position="341"/>
    </location>
</feature>
<name>A0A918R8C4_9SPHN</name>
<feature type="transmembrane region" description="Helical" evidence="1">
    <location>
        <begin position="88"/>
        <end position="110"/>
    </location>
</feature>
<proteinExistence type="predicted"/>
<evidence type="ECO:0000256" key="1">
    <source>
        <dbReference type="SAM" id="Phobius"/>
    </source>
</evidence>
<reference evidence="3" key="2">
    <citation type="submission" date="2020-09" db="EMBL/GenBank/DDBJ databases">
        <authorList>
            <person name="Sun Q."/>
            <person name="Kim S."/>
        </authorList>
    </citation>
    <scope>NUCLEOTIDE SEQUENCE</scope>
    <source>
        <strain evidence="3">KCTC 32422</strain>
    </source>
</reference>
<keyword evidence="3" id="KW-0808">Transferase</keyword>
<protein>
    <submittedName>
        <fullName evidence="3">Acyltransferase</fullName>
    </submittedName>
</protein>
<evidence type="ECO:0000259" key="2">
    <source>
        <dbReference type="Pfam" id="PF01757"/>
    </source>
</evidence>
<organism evidence="3 4">
    <name type="scientific">Novosphingobium arvoryzae</name>
    <dbReference type="NCBI Taxonomy" id="1256514"/>
    <lineage>
        <taxon>Bacteria</taxon>
        <taxon>Pseudomonadati</taxon>
        <taxon>Pseudomonadota</taxon>
        <taxon>Alphaproteobacteria</taxon>
        <taxon>Sphingomonadales</taxon>
        <taxon>Sphingomonadaceae</taxon>
        <taxon>Novosphingobium</taxon>
    </lineage>
</organism>
<dbReference type="AlphaFoldDB" id="A0A918R8C4"/>
<comment type="caution">
    <text evidence="3">The sequence shown here is derived from an EMBL/GenBank/DDBJ whole genome shotgun (WGS) entry which is preliminary data.</text>
</comment>
<evidence type="ECO:0000313" key="4">
    <source>
        <dbReference type="Proteomes" id="UP000634139"/>
    </source>
</evidence>
<evidence type="ECO:0000313" key="3">
    <source>
        <dbReference type="EMBL" id="GGZ88994.1"/>
    </source>
</evidence>
<dbReference type="InterPro" id="IPR050879">
    <property type="entry name" value="Acyltransferase_3"/>
</dbReference>
<dbReference type="PANTHER" id="PTHR23028">
    <property type="entry name" value="ACETYLTRANSFERASE"/>
    <property type="match status" value="1"/>
</dbReference>
<sequence>MTAQPSPRHLDALTGIRGIAAWAVVFYHIRLSLAALLPPAVIEWLAKGYLAVDLFFILSGFVIWYNYAPRIRQGGAAETRLFLWRRFARVWPLHAFILAGFIGFAALLLATGRDMAGYPLAELPLHILLVQNWGVTSELTWNHPAWSISTELAAYLLFPAVVLLARWEDWPDWALLMLAAALALCVHLIFAASGHTALGEDIAGLGLWRCLPEFAMGMILCILWQRWQAAPRAAPLALLAGLAWGAGGIMLGLPETALVPPVFFALLLALALDRSAISRLLGGRVLTYLGEISYSTYLAHFLLFILFKLAFVDDSLQLDGVQLAGFVALVAGVSVALYHGVEKPAQKWLNRRPPRWASRRAAVPAE</sequence>
<feature type="transmembrane region" description="Helical" evidence="1">
    <location>
        <begin position="12"/>
        <end position="29"/>
    </location>
</feature>
<feature type="transmembrane region" description="Helical" evidence="1">
    <location>
        <begin position="206"/>
        <end position="224"/>
    </location>
</feature>
<keyword evidence="4" id="KW-1185">Reference proteome</keyword>
<feature type="transmembrane region" description="Helical" evidence="1">
    <location>
        <begin position="294"/>
        <end position="311"/>
    </location>
</feature>
<gene>
    <name evidence="3" type="ORF">GCM10011617_05060</name>
</gene>
<feature type="transmembrane region" description="Helical" evidence="1">
    <location>
        <begin position="236"/>
        <end position="253"/>
    </location>
</feature>
<reference evidence="3" key="1">
    <citation type="journal article" date="2014" name="Int. J. Syst. Evol. Microbiol.">
        <title>Complete genome sequence of Corynebacterium casei LMG S-19264T (=DSM 44701T), isolated from a smear-ripened cheese.</title>
        <authorList>
            <consortium name="US DOE Joint Genome Institute (JGI-PGF)"/>
            <person name="Walter F."/>
            <person name="Albersmeier A."/>
            <person name="Kalinowski J."/>
            <person name="Ruckert C."/>
        </authorList>
    </citation>
    <scope>NUCLEOTIDE SEQUENCE</scope>
    <source>
        <strain evidence="3">KCTC 32422</strain>
    </source>
</reference>
<feature type="transmembrane region" description="Helical" evidence="1">
    <location>
        <begin position="145"/>
        <end position="166"/>
    </location>
</feature>
<dbReference type="EMBL" id="BMZD01000001">
    <property type="protein sequence ID" value="GGZ88994.1"/>
    <property type="molecule type" value="Genomic_DNA"/>
</dbReference>
<dbReference type="GO" id="GO:0009103">
    <property type="term" value="P:lipopolysaccharide biosynthetic process"/>
    <property type="evidence" value="ECO:0007669"/>
    <property type="project" value="TreeGrafter"/>
</dbReference>
<dbReference type="RefSeq" id="WP_189538816.1">
    <property type="nucleotide sequence ID" value="NZ_BMZD01000001.1"/>
</dbReference>